<sequence>MKRLEEITAKALKVTGGDRYKLSLMVAKRANKLHEGEEILIDRNLIKGMKHADIALLEIAEGKISLDGIIEADK</sequence>
<gene>
    <name evidence="11" type="primary">rpoZ</name>
    <name evidence="12" type="ORF">F1B92_04795</name>
</gene>
<dbReference type="InterPro" id="IPR036161">
    <property type="entry name" value="RPB6/omega-like_sf"/>
</dbReference>
<evidence type="ECO:0000256" key="9">
    <source>
        <dbReference type="ARBA" id="ARBA00030998"/>
    </source>
</evidence>
<dbReference type="HAMAP" id="MF_00366">
    <property type="entry name" value="RNApol_bact_RpoZ"/>
    <property type="match status" value="1"/>
</dbReference>
<dbReference type="Proteomes" id="UP000476338">
    <property type="component" value="Unassembled WGS sequence"/>
</dbReference>
<evidence type="ECO:0000256" key="5">
    <source>
        <dbReference type="ARBA" id="ARBA00022679"/>
    </source>
</evidence>
<dbReference type="EC" id="2.7.7.6" evidence="2 11"/>
<dbReference type="SUPFAM" id="SSF63562">
    <property type="entry name" value="RPB6/omega subunit-like"/>
    <property type="match status" value="1"/>
</dbReference>
<organism evidence="12 13">
    <name type="scientific">Campylobacter portucalensis</name>
    <dbReference type="NCBI Taxonomy" id="2608384"/>
    <lineage>
        <taxon>Bacteria</taxon>
        <taxon>Pseudomonadati</taxon>
        <taxon>Campylobacterota</taxon>
        <taxon>Epsilonproteobacteria</taxon>
        <taxon>Campylobacterales</taxon>
        <taxon>Campylobacteraceae</taxon>
        <taxon>Campylobacter</taxon>
    </lineage>
</organism>
<evidence type="ECO:0000313" key="13">
    <source>
        <dbReference type="Proteomes" id="UP000476338"/>
    </source>
</evidence>
<reference evidence="12 13" key="2">
    <citation type="submission" date="2020-03" db="EMBL/GenBank/DDBJ databases">
        <title>Campylobacter portucalensis sp. nov., a new species of Campylobacter isolated from the reproductive tract of bulls.</title>
        <authorList>
            <person name="Silva M.F."/>
            <person name="Pereira G."/>
            <person name="Carneiro C."/>
            <person name="Hemphill A."/>
            <person name="Mateus L."/>
            <person name="Lopes-Da-Costa L."/>
            <person name="Silva E."/>
        </authorList>
    </citation>
    <scope>NUCLEOTIDE SEQUENCE [LARGE SCALE GENOMIC DNA]</scope>
    <source>
        <strain evidence="12 13">FMV-PI01</strain>
    </source>
</reference>
<comment type="caution">
    <text evidence="12">The sequence shown here is derived from an EMBL/GenBank/DDBJ whole genome shotgun (WGS) entry which is preliminary data.</text>
</comment>
<comment type="catalytic activity">
    <reaction evidence="10 11">
        <text>RNA(n) + a ribonucleoside 5'-triphosphate = RNA(n+1) + diphosphate</text>
        <dbReference type="Rhea" id="RHEA:21248"/>
        <dbReference type="Rhea" id="RHEA-COMP:14527"/>
        <dbReference type="Rhea" id="RHEA-COMP:17342"/>
        <dbReference type="ChEBI" id="CHEBI:33019"/>
        <dbReference type="ChEBI" id="CHEBI:61557"/>
        <dbReference type="ChEBI" id="CHEBI:140395"/>
        <dbReference type="EC" id="2.7.7.6"/>
    </reaction>
</comment>
<keyword evidence="5 11" id="KW-0808">Transferase</keyword>
<evidence type="ECO:0000256" key="8">
    <source>
        <dbReference type="ARBA" id="ARBA00029924"/>
    </source>
</evidence>
<accession>A0A6L5WH25</accession>
<comment type="function">
    <text evidence="11">Promotes RNA polymerase assembly. Latches the N- and C-terminal regions of the beta' subunit thereby facilitating its interaction with the beta and alpha subunits.</text>
</comment>
<dbReference type="RefSeq" id="WP_154570760.1">
    <property type="nucleotide sequence ID" value="NZ_VWSJ01000015.1"/>
</dbReference>
<dbReference type="SMART" id="SM01409">
    <property type="entry name" value="RNA_pol_Rpb6"/>
    <property type="match status" value="1"/>
</dbReference>
<dbReference type="AlphaFoldDB" id="A0A6L5WH25"/>
<evidence type="ECO:0000256" key="7">
    <source>
        <dbReference type="ARBA" id="ARBA00023163"/>
    </source>
</evidence>
<keyword evidence="7 11" id="KW-0804">Transcription</keyword>
<dbReference type="GO" id="GO:0003899">
    <property type="term" value="F:DNA-directed RNA polymerase activity"/>
    <property type="evidence" value="ECO:0007669"/>
    <property type="project" value="UniProtKB-UniRule"/>
</dbReference>
<dbReference type="GO" id="GO:0000428">
    <property type="term" value="C:DNA-directed RNA polymerase complex"/>
    <property type="evidence" value="ECO:0007669"/>
    <property type="project" value="UniProtKB-KW"/>
</dbReference>
<evidence type="ECO:0000256" key="11">
    <source>
        <dbReference type="HAMAP-Rule" id="MF_00366"/>
    </source>
</evidence>
<dbReference type="NCBIfam" id="NF001579">
    <property type="entry name" value="PRK00392.6-2"/>
    <property type="match status" value="1"/>
</dbReference>
<evidence type="ECO:0000256" key="1">
    <source>
        <dbReference type="ARBA" id="ARBA00006711"/>
    </source>
</evidence>
<dbReference type="InterPro" id="IPR006110">
    <property type="entry name" value="Pol_omega/Rpo6/RPB6"/>
</dbReference>
<comment type="subunit">
    <text evidence="11">The RNAP catalytic core consists of 2 alpha, 1 beta, 1 beta' and 1 omega subunit. When a sigma factor is associated with the core the holoenzyme is formed, which can initiate transcription.</text>
</comment>
<evidence type="ECO:0000256" key="2">
    <source>
        <dbReference type="ARBA" id="ARBA00012418"/>
    </source>
</evidence>
<dbReference type="GO" id="GO:0006351">
    <property type="term" value="P:DNA-templated transcription"/>
    <property type="evidence" value="ECO:0007669"/>
    <property type="project" value="UniProtKB-UniRule"/>
</dbReference>
<evidence type="ECO:0000256" key="4">
    <source>
        <dbReference type="ARBA" id="ARBA00022478"/>
    </source>
</evidence>
<protein>
    <recommendedName>
        <fullName evidence="3 11">DNA-directed RNA polymerase subunit omega</fullName>
        <shortName evidence="11">RNAP omega subunit</shortName>
        <ecNumber evidence="2 11">2.7.7.6</ecNumber>
    </recommendedName>
    <alternativeName>
        <fullName evidence="9 11">RNA polymerase omega subunit</fullName>
    </alternativeName>
    <alternativeName>
        <fullName evidence="8 11">Transcriptase subunit omega</fullName>
    </alternativeName>
</protein>
<dbReference type="GO" id="GO:0003677">
    <property type="term" value="F:DNA binding"/>
    <property type="evidence" value="ECO:0007669"/>
    <property type="project" value="UniProtKB-UniRule"/>
</dbReference>
<keyword evidence="13" id="KW-1185">Reference proteome</keyword>
<keyword evidence="6 11" id="KW-0548">Nucleotidyltransferase</keyword>
<evidence type="ECO:0000256" key="3">
    <source>
        <dbReference type="ARBA" id="ARBA00013725"/>
    </source>
</evidence>
<comment type="similarity">
    <text evidence="1 11">Belongs to the RNA polymerase subunit omega family.</text>
</comment>
<evidence type="ECO:0000256" key="10">
    <source>
        <dbReference type="ARBA" id="ARBA00048552"/>
    </source>
</evidence>
<reference evidence="12 13" key="1">
    <citation type="submission" date="2019-09" db="EMBL/GenBank/DDBJ databases">
        <authorList>
            <person name="Silva M."/>
            <person name="Pereira G."/>
            <person name="Lopes-Da-Costa L."/>
            <person name="Silva E."/>
        </authorList>
    </citation>
    <scope>NUCLEOTIDE SEQUENCE [LARGE SCALE GENOMIC DNA]</scope>
    <source>
        <strain evidence="12 13">FMV-PI01</strain>
    </source>
</reference>
<dbReference type="EMBL" id="VWSJ01000015">
    <property type="protein sequence ID" value="MSN96490.1"/>
    <property type="molecule type" value="Genomic_DNA"/>
</dbReference>
<dbReference type="Gene3D" id="3.90.940.10">
    <property type="match status" value="1"/>
</dbReference>
<name>A0A6L5WH25_9BACT</name>
<evidence type="ECO:0000313" key="12">
    <source>
        <dbReference type="EMBL" id="MSN96490.1"/>
    </source>
</evidence>
<dbReference type="Pfam" id="PF01192">
    <property type="entry name" value="RNA_pol_Rpb6"/>
    <property type="match status" value="1"/>
</dbReference>
<dbReference type="InterPro" id="IPR003716">
    <property type="entry name" value="DNA-dir_RNA_pol_omega"/>
</dbReference>
<proteinExistence type="inferred from homology"/>
<keyword evidence="4 11" id="KW-0240">DNA-directed RNA polymerase</keyword>
<evidence type="ECO:0000256" key="6">
    <source>
        <dbReference type="ARBA" id="ARBA00022695"/>
    </source>
</evidence>